<proteinExistence type="predicted"/>
<organism evidence="1 2">
    <name type="scientific">Diploscapter pachys</name>
    <dbReference type="NCBI Taxonomy" id="2018661"/>
    <lineage>
        <taxon>Eukaryota</taxon>
        <taxon>Metazoa</taxon>
        <taxon>Ecdysozoa</taxon>
        <taxon>Nematoda</taxon>
        <taxon>Chromadorea</taxon>
        <taxon>Rhabditida</taxon>
        <taxon>Rhabditina</taxon>
        <taxon>Rhabditomorpha</taxon>
        <taxon>Rhabditoidea</taxon>
        <taxon>Rhabditidae</taxon>
        <taxon>Diploscapter</taxon>
    </lineage>
</organism>
<gene>
    <name evidence="1" type="ORF">WR25_10214</name>
</gene>
<sequence>MLDRPERRTFGDPPQPAVAGEVACRLHRILDCDAALFVIARDIGQARLKPAPPAAPAAFGAENPAPEFNRLLSGQCGGEHRIGGFEQVMAFVEDVAAHGWRSRCPRRPKRARRVR</sequence>
<evidence type="ECO:0000313" key="2">
    <source>
        <dbReference type="Proteomes" id="UP000218231"/>
    </source>
</evidence>
<dbReference type="AlphaFoldDB" id="A0A2A2M542"/>
<dbReference type="EMBL" id="LIAE01004939">
    <property type="protein sequence ID" value="PAV93608.1"/>
    <property type="molecule type" value="Genomic_DNA"/>
</dbReference>
<protein>
    <submittedName>
        <fullName evidence="1">Uncharacterized protein</fullName>
    </submittedName>
</protein>
<keyword evidence="2" id="KW-1185">Reference proteome</keyword>
<accession>A0A2A2M542</accession>
<comment type="caution">
    <text evidence="1">The sequence shown here is derived from an EMBL/GenBank/DDBJ whole genome shotgun (WGS) entry which is preliminary data.</text>
</comment>
<dbReference type="Proteomes" id="UP000218231">
    <property type="component" value="Unassembled WGS sequence"/>
</dbReference>
<reference evidence="1 2" key="1">
    <citation type="journal article" date="2017" name="Curr. Biol.">
        <title>Genome architecture and evolution of a unichromosomal asexual nematode.</title>
        <authorList>
            <person name="Fradin H."/>
            <person name="Zegar C."/>
            <person name="Gutwein M."/>
            <person name="Lucas J."/>
            <person name="Kovtun M."/>
            <person name="Corcoran D."/>
            <person name="Baugh L.R."/>
            <person name="Kiontke K."/>
            <person name="Gunsalus K."/>
            <person name="Fitch D.H."/>
            <person name="Piano F."/>
        </authorList>
    </citation>
    <scope>NUCLEOTIDE SEQUENCE [LARGE SCALE GENOMIC DNA]</scope>
    <source>
        <strain evidence="1">PF1309</strain>
    </source>
</reference>
<evidence type="ECO:0000313" key="1">
    <source>
        <dbReference type="EMBL" id="PAV93608.1"/>
    </source>
</evidence>
<name>A0A2A2M542_9BILA</name>